<dbReference type="GO" id="GO:0008168">
    <property type="term" value="F:methyltransferase activity"/>
    <property type="evidence" value="ECO:0007669"/>
    <property type="project" value="UniProtKB-KW"/>
</dbReference>
<dbReference type="PIRSF" id="PIRSF017393">
    <property type="entry name" value="MTase_SAV2177"/>
    <property type="match status" value="1"/>
</dbReference>
<dbReference type="RefSeq" id="WP_067594885.1">
    <property type="nucleotide sequence ID" value="NZ_FOWC01000001.1"/>
</dbReference>
<sequence length="282" mass="30952">MTQAPDPEAPEGVDLDRPNAARIYDWFLGGTANWAIDREFGERAAQTFPMIKTIAKAGREFLGRGVRYMAEQGVDQFLDIGSGVPTVGNVHEIATSVNPNARCVYVDNEPVAVAHSQILLERDGVADRHAVLQGDLRNPADVWPRALDTGVLDPKRPIGLIMVGVLYFIGRDEPALEIVRKYLSLLPSGSYFLSSHLTDDGVPTNDGERRDAIHKQYQQSSTPFHFRSRAEFAEFFSGLELVEPGISWVSDWHPEAGESSAGDRMSDDPSFSGGICALGRKP</sequence>
<dbReference type="Gene3D" id="3.40.50.150">
    <property type="entry name" value="Vaccinia Virus protein VP39"/>
    <property type="match status" value="1"/>
</dbReference>
<keyword evidence="3" id="KW-0489">Methyltransferase</keyword>
<dbReference type="SUPFAM" id="SSF53335">
    <property type="entry name" value="S-adenosyl-L-methionine-dependent methyltransferases"/>
    <property type="match status" value="1"/>
</dbReference>
<dbReference type="Pfam" id="PF04672">
    <property type="entry name" value="Methyltransf_19"/>
    <property type="match status" value="1"/>
</dbReference>
<dbReference type="Proteomes" id="UP000470404">
    <property type="component" value="Unassembled WGS sequence"/>
</dbReference>
<protein>
    <submittedName>
        <fullName evidence="2 3">Methyltransferase</fullName>
    </submittedName>
</protein>
<dbReference type="EMBL" id="JAAGNC010000091">
    <property type="protein sequence ID" value="NEC57561.1"/>
    <property type="molecule type" value="Genomic_DNA"/>
</dbReference>
<accession>A0A1I5DUM3</accession>
<gene>
    <name evidence="2" type="ORF">G3I59_18660</name>
    <name evidence="3" type="ORF">SAMN05421854_101345</name>
</gene>
<reference evidence="3 4" key="1">
    <citation type="submission" date="2016-10" db="EMBL/GenBank/DDBJ databases">
        <authorList>
            <person name="de Groot N.N."/>
        </authorList>
    </citation>
    <scope>NUCLEOTIDE SEQUENCE [LARGE SCALE GENOMIC DNA]</scope>
    <source>
        <strain evidence="3 4">DSM 44637</strain>
    </source>
</reference>
<evidence type="ECO:0000313" key="5">
    <source>
        <dbReference type="Proteomes" id="UP000470404"/>
    </source>
</evidence>
<evidence type="ECO:0000313" key="2">
    <source>
        <dbReference type="EMBL" id="NEC57561.1"/>
    </source>
</evidence>
<proteinExistence type="predicted"/>
<name>A0A1I5DUM3_9PSEU</name>
<dbReference type="InterPro" id="IPR029063">
    <property type="entry name" value="SAM-dependent_MTases_sf"/>
</dbReference>
<keyword evidence="5" id="KW-1185">Reference proteome</keyword>
<feature type="region of interest" description="Disordered" evidence="1">
    <location>
        <begin position="257"/>
        <end position="282"/>
    </location>
</feature>
<dbReference type="AlphaFoldDB" id="A0A1I5DUM3"/>
<evidence type="ECO:0000256" key="1">
    <source>
        <dbReference type="SAM" id="MobiDB-lite"/>
    </source>
</evidence>
<dbReference type="STRING" id="112413.SAMN05421854_101345"/>
<dbReference type="Proteomes" id="UP000199137">
    <property type="component" value="Unassembled WGS sequence"/>
</dbReference>
<reference evidence="2 5" key="2">
    <citation type="submission" date="2020-01" db="EMBL/GenBank/DDBJ databases">
        <title>Insect and environment-associated Actinomycetes.</title>
        <authorList>
            <person name="Currrie C."/>
            <person name="Chevrette M."/>
            <person name="Carlson C."/>
            <person name="Stubbendieck R."/>
            <person name="Wendt-Pienkowski E."/>
        </authorList>
    </citation>
    <scope>NUCLEOTIDE SEQUENCE [LARGE SCALE GENOMIC DNA]</scope>
    <source>
        <strain evidence="2 5">SID8386</strain>
    </source>
</reference>
<organism evidence="3 4">
    <name type="scientific">Amycolatopsis rubida</name>
    <dbReference type="NCBI Taxonomy" id="112413"/>
    <lineage>
        <taxon>Bacteria</taxon>
        <taxon>Bacillati</taxon>
        <taxon>Actinomycetota</taxon>
        <taxon>Actinomycetes</taxon>
        <taxon>Pseudonocardiales</taxon>
        <taxon>Pseudonocardiaceae</taxon>
        <taxon>Amycolatopsis</taxon>
    </lineage>
</organism>
<evidence type="ECO:0000313" key="3">
    <source>
        <dbReference type="EMBL" id="SFO02441.1"/>
    </source>
</evidence>
<dbReference type="EMBL" id="FOWC01000001">
    <property type="protein sequence ID" value="SFO02441.1"/>
    <property type="molecule type" value="Genomic_DNA"/>
</dbReference>
<dbReference type="GO" id="GO:0032259">
    <property type="term" value="P:methylation"/>
    <property type="evidence" value="ECO:0007669"/>
    <property type="project" value="UniProtKB-KW"/>
</dbReference>
<dbReference type="InterPro" id="IPR006764">
    <property type="entry name" value="SAM_dep_MeTrfase_SAV2177_type"/>
</dbReference>
<keyword evidence="3" id="KW-0808">Transferase</keyword>
<evidence type="ECO:0000313" key="4">
    <source>
        <dbReference type="Proteomes" id="UP000199137"/>
    </source>
</evidence>